<accession>H1XR29</accession>
<dbReference type="Pfam" id="PF05958">
    <property type="entry name" value="tRNA_U5-meth_tr"/>
    <property type="match status" value="2"/>
</dbReference>
<evidence type="ECO:0000256" key="3">
    <source>
        <dbReference type="ARBA" id="ARBA00022691"/>
    </source>
</evidence>
<dbReference type="PROSITE" id="PS51687">
    <property type="entry name" value="SAM_MT_RNA_M5U"/>
    <property type="match status" value="1"/>
</dbReference>
<dbReference type="Pfam" id="PF01938">
    <property type="entry name" value="TRAM"/>
    <property type="match status" value="1"/>
</dbReference>
<feature type="binding site" evidence="4">
    <location>
        <position position="398"/>
    </location>
    <ligand>
        <name>S-adenosyl-L-methionine</name>
        <dbReference type="ChEBI" id="CHEBI:59789"/>
    </ligand>
</feature>
<keyword evidence="1 4" id="KW-0489">Methyltransferase</keyword>
<dbReference type="CDD" id="cd02440">
    <property type="entry name" value="AdoMet_MTases"/>
    <property type="match status" value="1"/>
</dbReference>
<name>H1XR29_CALAY</name>
<dbReference type="PANTHER" id="PTHR11061:SF30">
    <property type="entry name" value="TRNA (URACIL(54)-C(5))-METHYLTRANSFERASE"/>
    <property type="match status" value="1"/>
</dbReference>
<keyword evidence="2 4" id="KW-0808">Transferase</keyword>
<keyword evidence="3 4" id="KW-0949">S-adenosyl-L-methionine</keyword>
<organism evidence="8 9">
    <name type="scientific">Caldithrix abyssi DSM 13497</name>
    <dbReference type="NCBI Taxonomy" id="880073"/>
    <lineage>
        <taxon>Bacteria</taxon>
        <taxon>Pseudomonadati</taxon>
        <taxon>Calditrichota</taxon>
        <taxon>Calditrichia</taxon>
        <taxon>Calditrichales</taxon>
        <taxon>Calditrichaceae</taxon>
        <taxon>Caldithrix</taxon>
    </lineage>
</organism>
<reference evidence="8 9" key="1">
    <citation type="submission" date="2011-09" db="EMBL/GenBank/DDBJ databases">
        <title>The permanent draft genome of Caldithrix abyssi DSM 13497.</title>
        <authorList>
            <consortium name="US DOE Joint Genome Institute (JGI-PGF)"/>
            <person name="Lucas S."/>
            <person name="Han J."/>
            <person name="Lapidus A."/>
            <person name="Bruce D."/>
            <person name="Goodwin L."/>
            <person name="Pitluck S."/>
            <person name="Peters L."/>
            <person name="Kyrpides N."/>
            <person name="Mavromatis K."/>
            <person name="Ivanova N."/>
            <person name="Mikhailova N."/>
            <person name="Chertkov O."/>
            <person name="Detter J.C."/>
            <person name="Tapia R."/>
            <person name="Han C."/>
            <person name="Land M."/>
            <person name="Hauser L."/>
            <person name="Markowitz V."/>
            <person name="Cheng J.-F."/>
            <person name="Hugenholtz P."/>
            <person name="Woyke T."/>
            <person name="Wu D."/>
            <person name="Spring S."/>
            <person name="Brambilla E."/>
            <person name="Klenk H.-P."/>
            <person name="Eisen J.A."/>
        </authorList>
    </citation>
    <scope>NUCLEOTIDE SEQUENCE [LARGE SCALE GENOMIC DNA]</scope>
    <source>
        <strain evidence="8 9">DSM 13497</strain>
    </source>
</reference>
<evidence type="ECO:0000256" key="1">
    <source>
        <dbReference type="ARBA" id="ARBA00022603"/>
    </source>
</evidence>
<reference evidence="7 10" key="2">
    <citation type="submission" date="2016-11" db="EMBL/GenBank/DDBJ databases">
        <title>Genomic analysis of Caldithrix abyssi and proposal of a novel bacterial phylum Caldithrichaeota.</title>
        <authorList>
            <person name="Kublanov I."/>
            <person name="Sigalova O."/>
            <person name="Gavrilov S."/>
            <person name="Lebedinsky A."/>
            <person name="Ivanova N."/>
            <person name="Daum C."/>
            <person name="Reddy T."/>
            <person name="Klenk H.P."/>
            <person name="Goker M."/>
            <person name="Reva O."/>
            <person name="Miroshnichenko M."/>
            <person name="Kyprides N."/>
            <person name="Woyke T."/>
            <person name="Gelfand M."/>
        </authorList>
    </citation>
    <scope>NUCLEOTIDE SEQUENCE [LARGE SCALE GENOMIC DNA]</scope>
    <source>
        <strain evidence="7 10">LF13</strain>
    </source>
</reference>
<sequence>MSQNVYPVKKGNEYELKIERLAFGGQGVARIDNYVIFVKRALPGDHVKARIVKRKKDFAEAFVTEILQPSPYRIDPPCKYFSWCGGCTWQNMKYEDQLYFKREIVRDTLTRIGGFNEVEVHAVLPSPEYFAYRNKMEFSFSDRRWLLPEELNQAHISKEFALGLHVPGTFDKILHIETCLLQSETANQILNFISDYARKNNLQPYGIRSHQGYLRFLVIRESAFNGELMVNLVTGLDEPERLKPLASALSKTFPQVVSVVNNVNTRLAQIAQGEKEHLLYGRSYIQDRIGPFIFKISANSFFQTNTRQAEKLYEKAIEFAGLDSNSVVWDLYSGTGTISLFLARHSKKVIGFETAVSAVQDARQNASEHGVQNAEFVEGDLLKTMPTVGERPDVVVTDPPRSGMHEKVVRMIKDIAPQTIVYISCNPTTLARDLKILSDRYRIEKVQPVDMFPQTYHIETVVQLKRR</sequence>
<dbReference type="STRING" id="880073.Cabys_3297"/>
<dbReference type="InterPro" id="IPR030390">
    <property type="entry name" value="MeTrfase_TrmA_AS"/>
</dbReference>
<gene>
    <name evidence="7" type="ORF">Cabys_3297</name>
    <name evidence="8" type="ORF">Calab_0478</name>
</gene>
<dbReference type="InParanoid" id="H1XR29"/>
<dbReference type="OrthoDB" id="9804590at2"/>
<protein>
    <submittedName>
        <fullName evidence="7">23S rRNA m(5)U-1939 methyltransferase</fullName>
    </submittedName>
    <submittedName>
        <fullName evidence="8">RNA methyltransferase, TrmA family</fullName>
    </submittedName>
</protein>
<dbReference type="SUPFAM" id="SSF50249">
    <property type="entry name" value="Nucleic acid-binding proteins"/>
    <property type="match status" value="1"/>
</dbReference>
<dbReference type="PROSITE" id="PS01230">
    <property type="entry name" value="TRMA_1"/>
    <property type="match status" value="1"/>
</dbReference>
<evidence type="ECO:0000259" key="6">
    <source>
        <dbReference type="PROSITE" id="PS50926"/>
    </source>
</evidence>
<dbReference type="PANTHER" id="PTHR11061">
    <property type="entry name" value="RNA M5U METHYLTRANSFERASE"/>
    <property type="match status" value="1"/>
</dbReference>
<dbReference type="PaxDb" id="880073-Calab_0478"/>
<feature type="binding site" evidence="4">
    <location>
        <position position="303"/>
    </location>
    <ligand>
        <name>S-adenosyl-L-methionine</name>
        <dbReference type="ChEBI" id="CHEBI:59789"/>
    </ligand>
</feature>
<dbReference type="EMBL" id="CM001402">
    <property type="protein sequence ID" value="EHO40123.1"/>
    <property type="molecule type" value="Genomic_DNA"/>
</dbReference>
<dbReference type="HOGENOM" id="CLU_014689_7_2_0"/>
<evidence type="ECO:0000313" key="7">
    <source>
        <dbReference type="EMBL" id="APF20045.1"/>
    </source>
</evidence>
<comment type="similarity">
    <text evidence="4">Belongs to the class I-like SAM-binding methyltransferase superfamily. RNA M5U methyltransferase family.</text>
</comment>
<dbReference type="SUPFAM" id="SSF53335">
    <property type="entry name" value="S-adenosyl-L-methionine-dependent methyltransferases"/>
    <property type="match status" value="1"/>
</dbReference>
<dbReference type="InterPro" id="IPR012340">
    <property type="entry name" value="NA-bd_OB-fold"/>
</dbReference>
<dbReference type="InterPro" id="IPR010280">
    <property type="entry name" value="U5_MeTrfase_fam"/>
</dbReference>
<dbReference type="EMBL" id="CP018099">
    <property type="protein sequence ID" value="APF20045.1"/>
    <property type="molecule type" value="Genomic_DNA"/>
</dbReference>
<evidence type="ECO:0000313" key="9">
    <source>
        <dbReference type="Proteomes" id="UP000004671"/>
    </source>
</evidence>
<feature type="binding site" evidence="4">
    <location>
        <position position="332"/>
    </location>
    <ligand>
        <name>S-adenosyl-L-methionine</name>
        <dbReference type="ChEBI" id="CHEBI:59789"/>
    </ligand>
</feature>
<dbReference type="InterPro" id="IPR030391">
    <property type="entry name" value="MeTrfase_TrmA_CS"/>
</dbReference>
<evidence type="ECO:0000313" key="8">
    <source>
        <dbReference type="EMBL" id="EHO40123.1"/>
    </source>
</evidence>
<dbReference type="PROSITE" id="PS50926">
    <property type="entry name" value="TRAM"/>
    <property type="match status" value="1"/>
</dbReference>
<dbReference type="PROSITE" id="PS01231">
    <property type="entry name" value="TRMA_2"/>
    <property type="match status" value="1"/>
</dbReference>
<dbReference type="FunFam" id="2.40.50.1070:FF:000003">
    <property type="entry name" value="23S rRNA (Uracil-5-)-methyltransferase RumA"/>
    <property type="match status" value="1"/>
</dbReference>
<feature type="domain" description="TRAM" evidence="6">
    <location>
        <begin position="7"/>
        <end position="65"/>
    </location>
</feature>
<keyword evidence="9" id="KW-1185">Reference proteome</keyword>
<dbReference type="RefSeq" id="WP_006927047.1">
    <property type="nucleotide sequence ID" value="NZ_CM001402.1"/>
</dbReference>
<dbReference type="AlphaFoldDB" id="H1XR29"/>
<evidence type="ECO:0000256" key="2">
    <source>
        <dbReference type="ARBA" id="ARBA00022679"/>
    </source>
</evidence>
<dbReference type="Gene3D" id="3.40.50.150">
    <property type="entry name" value="Vaccinia Virus protein VP39"/>
    <property type="match status" value="1"/>
</dbReference>
<evidence type="ECO:0000256" key="5">
    <source>
        <dbReference type="PROSITE-ProRule" id="PRU10015"/>
    </source>
</evidence>
<feature type="active site" evidence="5">
    <location>
        <position position="425"/>
    </location>
</feature>
<dbReference type="NCBIfam" id="TIGR00479">
    <property type="entry name" value="rumA"/>
    <property type="match status" value="1"/>
</dbReference>
<dbReference type="GO" id="GO:0070041">
    <property type="term" value="F:rRNA (uridine-C5-)-methyltransferase activity"/>
    <property type="evidence" value="ECO:0007669"/>
    <property type="project" value="UniProtKB-ARBA"/>
</dbReference>
<dbReference type="FunCoup" id="H1XR29">
    <property type="interactions" value="59"/>
</dbReference>
<dbReference type="InterPro" id="IPR029063">
    <property type="entry name" value="SAM-dependent_MTases_sf"/>
</dbReference>
<proteinExistence type="inferred from homology"/>
<evidence type="ECO:0000313" key="10">
    <source>
        <dbReference type="Proteomes" id="UP000183868"/>
    </source>
</evidence>
<dbReference type="KEGG" id="caby:Cabys_3297"/>
<dbReference type="InterPro" id="IPR002792">
    <property type="entry name" value="TRAM_dom"/>
</dbReference>
<feature type="binding site" evidence="4">
    <location>
        <position position="353"/>
    </location>
    <ligand>
        <name>S-adenosyl-L-methionine</name>
        <dbReference type="ChEBI" id="CHEBI:59789"/>
    </ligand>
</feature>
<dbReference type="Gene3D" id="2.40.50.1070">
    <property type="match status" value="1"/>
</dbReference>
<evidence type="ECO:0000256" key="4">
    <source>
        <dbReference type="PROSITE-ProRule" id="PRU01024"/>
    </source>
</evidence>
<dbReference type="Proteomes" id="UP000004671">
    <property type="component" value="Chromosome"/>
</dbReference>
<dbReference type="FunFam" id="2.40.50.140:FF:000097">
    <property type="entry name" value="23S rRNA (uracil(1939)-C(5))-methyltransferase RlmD"/>
    <property type="match status" value="1"/>
</dbReference>
<dbReference type="FunFam" id="3.40.50.150:FF:000009">
    <property type="entry name" value="23S rRNA (Uracil(1939)-C(5))-methyltransferase RlmD"/>
    <property type="match status" value="1"/>
</dbReference>
<feature type="active site" description="Nucleophile" evidence="4">
    <location>
        <position position="425"/>
    </location>
</feature>
<dbReference type="eggNOG" id="COG2265">
    <property type="taxonomic scope" value="Bacteria"/>
</dbReference>
<dbReference type="Gene3D" id="2.40.50.140">
    <property type="entry name" value="Nucleic acid-binding proteins"/>
    <property type="match status" value="1"/>
</dbReference>
<dbReference type="Proteomes" id="UP000183868">
    <property type="component" value="Chromosome"/>
</dbReference>